<sequence length="90" mass="10544">MSLTQGNDEDIFQEFPDDLIADVETSIQFNKRRRQFVKEYEDDLFDIEQCPETVGVQEEQQYLSENQESESTTQWNATTRIKTDNIVTSS</sequence>
<comment type="caution">
    <text evidence="1">The sequence shown here is derived from an EMBL/GenBank/DDBJ whole genome shotgun (WGS) entry which is preliminary data.</text>
</comment>
<dbReference type="EMBL" id="CAJOAX010048809">
    <property type="protein sequence ID" value="CAF4306424.1"/>
    <property type="molecule type" value="Genomic_DNA"/>
</dbReference>
<evidence type="ECO:0000313" key="2">
    <source>
        <dbReference type="Proteomes" id="UP000663823"/>
    </source>
</evidence>
<reference evidence="1" key="1">
    <citation type="submission" date="2021-02" db="EMBL/GenBank/DDBJ databases">
        <authorList>
            <person name="Nowell W R."/>
        </authorList>
    </citation>
    <scope>NUCLEOTIDE SEQUENCE</scope>
</reference>
<feature type="non-terminal residue" evidence="1">
    <location>
        <position position="90"/>
    </location>
</feature>
<name>A0A820I9B4_9BILA</name>
<dbReference type="AlphaFoldDB" id="A0A820I9B4"/>
<accession>A0A820I9B4</accession>
<organism evidence="1 2">
    <name type="scientific">Rotaria sordida</name>
    <dbReference type="NCBI Taxonomy" id="392033"/>
    <lineage>
        <taxon>Eukaryota</taxon>
        <taxon>Metazoa</taxon>
        <taxon>Spiralia</taxon>
        <taxon>Gnathifera</taxon>
        <taxon>Rotifera</taxon>
        <taxon>Eurotatoria</taxon>
        <taxon>Bdelloidea</taxon>
        <taxon>Philodinida</taxon>
        <taxon>Philodinidae</taxon>
        <taxon>Rotaria</taxon>
    </lineage>
</organism>
<evidence type="ECO:0000313" key="1">
    <source>
        <dbReference type="EMBL" id="CAF4306424.1"/>
    </source>
</evidence>
<protein>
    <submittedName>
        <fullName evidence="1">Uncharacterized protein</fullName>
    </submittedName>
</protein>
<gene>
    <name evidence="1" type="ORF">OTI717_LOCUS42206</name>
</gene>
<proteinExistence type="predicted"/>
<dbReference type="Proteomes" id="UP000663823">
    <property type="component" value="Unassembled WGS sequence"/>
</dbReference>
<feature type="non-terminal residue" evidence="1">
    <location>
        <position position="1"/>
    </location>
</feature>